<sequence>MHRITCRSIFITIIIIIFANFTSISSNSQFCSTLQTTTKQDECPNPSSFDILEENSKPLSSWKLNIPVLTSNNDSYIIEELTKRFNQGDSCPYIRQENKTICCEGWQGLACDQPDNSIGQQSLAICHLWGRDHIRTFDGTYYQFPGSCTYKLTGSISWQINIQFINCTTTKNSCQKKLTIVIAGKILEITDTNLTNLTSYPSNLIIQQQEKNLLDLYFTNGIRLKIYNQEQEQPTIIIQLDENFMNDQILTGLCGDYNNNKDDDLKLSTTGLITTMPVEFGNQWKLYQNCPDVPRVVNNCLITSEAIDECISLTNQSEIFQSCFKKIDPQYFYETCLNDVCSAMLEETSLETVRCPVLEAFIEECREYNIQIQWRSETGCSKQCSSQNTIFVDCASPCRRTCQNPSSTITQCHTQTNECTSGCVCTNETVYDSFQDECVSLEQCTCQYNNMQYQSGDQVSIDCNNCKCDHGRWLCTNRTCSRTCLVLGNMNILTFDGKQYALMSKCDQVLVETNDQSNYLRITYTNEGNELNIQILDSKVVFHQDSILINGKVRHTLPYQTDDVIIRRASTVFIEVRNFQSTVVLHFDSLTSRIYIKLHPSFFNRVRGLCGTFNYVANDDFLTPNNVIETNLVTFANAYLASSCSIPDQQIDTCFNFPANEHSARIECTNLLKNSIFSTCSPLIIDPTFFLTSCIRDLCEDQSTTHRDQVKCSVITALAHACALKGIIIDWMSNETLANTCQTINYGQCGLTSRADYTECVSECQSSCTDIDLMPSSCVNQCLPGCTCELDQFYDEHSHVCQFQDECPCYESQSEQYIHPLHSLLIQTPIVSNCSCSHGSLQCNSFDQNQCSSTQVYSLNATLCPRTCMNYLSHYDCGLYGPGCVCPPGKILLDLTSHEQKCISIEQCPCQYNRQYYIENETIIQNDHGCQNCTCQKGGLWSCRKILCTKTCTTFGHSHYQTFDGLYYNFPGLCQYILVKDLNNLFRILTQNIPCGMNGQICSKNLLIEYNGVTIDLIRDRPILFNNIELSNYQIQPIKFGNIYIYQSGIYTIIKTDDFLIKWDGQTYIDITVQSNKEMSGLCGNNNDNFDDDFTSADGASQVNVFDMAQSWQTSIQCTSEKNQSTNNDPCGDSPAHAQRRTWAQNQCDLIKVKTSIFNNPFEICIEKMETHLIEKYYQACLYDACHADHGGDCASVCTVLSAYATECQSIIKTPIIKWRTCDRCPMQCDSGKVYMPCGPLCPQTCFEGDDYGGCIADSGCVDGCFCQNGQVMDNNGQCIEPHRCPCLYNNNIYPQNSRIIMKKNNTCYHECECLNGSFRCDNIESLTCLTTNCTSNEFTCKSNGQCIPLNWKCDQIKDCSDGSDELEAKCQYQCLDKMNTYQCSNGQCIDITHRCDGLPDCRDGSDEVNCSYVIPCKEYECPRSKLCIPKSWICDGTVDCGHEDDSDESGDCKLKQCDILSGRYFQCRDNFNCLPIEQRCDAHKDCNDGSDELGCSLCTCTSLFSCIHTCQCIDSKRVCDGISDCIDGTDEYNCTANCAKDEYTCLDGKCLNRTFLCDGIRHCSKGEDETHPDCLPLTTTTVSTHIPIMGIKVTTTTPMPFTTGTITTSVPSTTGIFVTPLIPRIESKHISTTPEPTCDIQSALIDDRYISKPEFSTPIIGSISDLNPGKKGIEFLVNTPSTIVTIILPLKPNTKIKKLIKFQILRPSNINRFQLIFLNKQRQPIGQYKILSTDSKQSLLSPIINKFPIQETLLQQIRLFKLEILDTNDNRPPKNVTLLFQACFKQTKIPKKKKCTQIDAMNSFYTKRVIAKLGGTRPINSTYGHLLQGYGGVTYNTSQAIIDIRIHNNILSRINEISIPDYLLNRTNVRKIIVELFDKYHKRLFWEKTTTMKVILNSKKRLHVRFIRISLLETNDDYAPLNVTLSIKGCFDRKYPTKKITKEHTQTTTITTKSTCYHVNALDPTYAYKIIGQFEGTQPLSGLSFVNFITSSKTGVDYKTKSPVIIIRFQSNVVGQLDEISLIGSRNNIKQFQVDLFDFNNNLLFSKQTIYPENDDLKILSILTDNRLLASTVQITILNTIDDRPARGIILSIVGCFSTAPGIPTTTITTTTTTIAPQTTELIMKQPRDCNRIELMTNKNIIIGITSQSQLINGNLGEIGQTKFNGVTFSNLTSSIDIIFRSNILIYLNSISIISTTTNLKQFRIELLNNENDIQYKIESSSMTVNLESLPSIVLAGIRLTFLQTNDNQPPKNIILSIQACVEEILITTPVTTAPTLTTSRTFPQAPPMTPDHCADIDAMQEPYSKETLAGLSGTNPQGTNSSLLDLIYGKSISFNENEQKIILFVIFKSNLFVYLKYVGLLSISDTNVKRIKIEYLDKNQLLIRTIFVDYSNEQKIMEPMQNVGSVKITIEETYDGKSAKNVRLSIRGCFAIQPRSTTTIQPTISTPTACHHLNLMSNKPVATKAIAYIAGTNPKSSSVFDYFNSSTSISYLTSRPTFIIVFKTNIYVELKSILITNNETNVREYQIDLIDNDRTILQTIIMDTQHQQSNVNFYVPIAALQITYLTTIDGQTPRNIILNIDGCFGINLSPTTTATTPVITTTQQPLLLATSHCHEIDMMNKLDSTILVDSITGTLPRKTTDKLSDYFNPTSLISYDTQQLPVTFLIILKSTVYAEIQTVSLISSTTNVKKFQVDLIDDYKSIIQTIESNKNLTVDGLTEVGIAAIRITYIETNDNQPPNNIRLSIKGCFGILPTRRRITPAIESTTTKPPRTTPATELTGTKPPRTTQRIKRKCTILDAMSIENRKKLIRSVSGKENLNIFSSDGLSYNSTYASIDIAFKQGIISNIDNISIIGNKHNIKNYRIIFFDINDNIIDEHLLKTDVNELLSIDNVATIRIIFLETTDNKNIHDVHLSIRGCFFKIPNFQTTKITTMKTTQPPEYCHSIDIMDKYHAKRLLNRVGGTLNIPDIYNLTQNNNINQSLYFIIEFNKDIFIRHIQNISILTDNHRIEQIRIELQNKKRQLLKRIDISIFKQTSYTNLYTPNYPIDVKYLKVTIIKGKPNKNIRWSIIGCFDRIKKVRKIKKIPKITWWKVSCIHSNILAGRDGYHPRKFLTPYITGTPSPIGGNFQNLMTNNIGISYSDIQKPIIIEIDYPSGIIGRLYEVGIQSSNVYRIRVQLIEVPNGILYTLTSPQYNRTDKKNTNPRLTGFPPVYSSGIRIILLDTIDGRPPRHVTAFTNGCFYRSSVKYTTIPTIGSTKETTKQPKTTTVKTKCLYSQWTRWGHCSVSCGNGVQIRARNRLSGIGCNGSLMGYRMCQLQPCMCILTKEFYMAATGEQVPANNIVGYLKGGKEAVHIGDILDTGTIVYTYKCLQFICSNVGLDVKNSTDCQRKCVYLDWSPWSPCEGDCGNEYQKGIQYRQRLPLNILTGSHLCEPQKENRSCQTSPCFGSCILSSWSEWSPCSKTCDLGIQKRSRYYLSLQPNCTDNLEEKRDCNPQCCPSDTKPTWSEWSPWGNCSRNCGSGERIRYRTCINGTSQCQQQITCDGSDKQIEPCNTQSCQVSATRYTCTNGQIRSNCSNACGHTCNTLTCRSCNEPSECVSGCVCPDPLVMNTDGECVEINQCLCQTSDGKTNLVDGQTMFDQNKCEDCLCSDGCLDCRPSSKDCSICTWSEWSPFGICSAKCNGTQRRYRTRSCAGLEPEIEYEDQPCSTNETSYKKGCVECSCNATTGEETCYAQCAITPDLCSNLTNDPLSIYEYIPPADGECCGSCNRTNKTEPCSVQELPLEQITYGDCMSVNPIARQQCLGTCISGMTCRCCSPSKITMESIPMECQRIEDNSTITFITEIPYATINSCGCQECTKNF</sequence>
<evidence type="ECO:0000256" key="1">
    <source>
        <dbReference type="ARBA" id="ARBA00004167"/>
    </source>
</evidence>
<dbReference type="PROSITE" id="PS01225">
    <property type="entry name" value="CTCK_2"/>
    <property type="match status" value="1"/>
</dbReference>
<evidence type="ECO:0000256" key="11">
    <source>
        <dbReference type="PROSITE-ProRule" id="PRU00039"/>
    </source>
</evidence>
<accession>A0A814DFI4</accession>
<reference evidence="17" key="1">
    <citation type="submission" date="2021-02" db="EMBL/GenBank/DDBJ databases">
        <authorList>
            <person name="Nowell W R."/>
        </authorList>
    </citation>
    <scope>NUCLEOTIDE SEQUENCE</scope>
</reference>
<evidence type="ECO:0000256" key="5">
    <source>
        <dbReference type="ARBA" id="ARBA00022737"/>
    </source>
</evidence>
<dbReference type="SMART" id="SM00192">
    <property type="entry name" value="LDLa"/>
    <property type="match status" value="6"/>
</dbReference>
<feature type="disulfide bond" evidence="12">
    <location>
        <begin position="1501"/>
        <end position="1513"/>
    </location>
</feature>
<keyword evidence="2" id="KW-0245">EGF-like domain</keyword>
<keyword evidence="4" id="KW-0732">Signal</keyword>
<dbReference type="InterPro" id="IPR001846">
    <property type="entry name" value="VWF_type-D"/>
</dbReference>
<dbReference type="SUPFAM" id="SSF57567">
    <property type="entry name" value="Serine protease inhibitors"/>
    <property type="match status" value="4"/>
</dbReference>
<evidence type="ECO:0000256" key="3">
    <source>
        <dbReference type="ARBA" id="ARBA00022692"/>
    </source>
</evidence>
<keyword evidence="3 14" id="KW-0812">Transmembrane</keyword>
<dbReference type="InterPro" id="IPR000884">
    <property type="entry name" value="TSP1_rpt"/>
</dbReference>
<evidence type="ECO:0000256" key="2">
    <source>
        <dbReference type="ARBA" id="ARBA00022536"/>
    </source>
</evidence>
<keyword evidence="8 14" id="KW-0472">Membrane</keyword>
<dbReference type="GO" id="GO:0016020">
    <property type="term" value="C:membrane"/>
    <property type="evidence" value="ECO:0007669"/>
    <property type="project" value="UniProtKB-SubCell"/>
</dbReference>
<dbReference type="PANTHER" id="PTHR11339">
    <property type="entry name" value="EXTRACELLULAR MATRIX GLYCOPROTEIN RELATED"/>
    <property type="match status" value="1"/>
</dbReference>
<feature type="disulfide bond" evidence="12">
    <location>
        <begin position="1539"/>
        <end position="1551"/>
    </location>
</feature>
<feature type="domain" description="VWFD" evidence="16">
    <location>
        <begin position="124"/>
        <end position="291"/>
    </location>
</feature>
<dbReference type="CDD" id="cd19941">
    <property type="entry name" value="TIL"/>
    <property type="match status" value="5"/>
</dbReference>
<dbReference type="Gene3D" id="4.10.400.10">
    <property type="entry name" value="Low-density Lipoprotein Receptor"/>
    <property type="match status" value="6"/>
</dbReference>
<dbReference type="SMART" id="SM00832">
    <property type="entry name" value="C8"/>
    <property type="match status" value="3"/>
</dbReference>
<dbReference type="InterPro" id="IPR002919">
    <property type="entry name" value="TIL_dom"/>
</dbReference>
<evidence type="ECO:0000313" key="18">
    <source>
        <dbReference type="Proteomes" id="UP000663864"/>
    </source>
</evidence>
<name>A0A814DFI4_9BILA</name>
<feature type="compositionally biased region" description="Low complexity" evidence="13">
    <location>
        <begin position="2767"/>
        <end position="2778"/>
    </location>
</feature>
<feature type="transmembrane region" description="Helical" evidence="14">
    <location>
        <begin position="7"/>
        <end position="25"/>
    </location>
</feature>
<feature type="disulfide bond" evidence="12">
    <location>
        <begin position="1396"/>
        <end position="1411"/>
    </location>
</feature>
<dbReference type="Pfam" id="PF01826">
    <property type="entry name" value="TIL"/>
    <property type="match status" value="3"/>
</dbReference>
<dbReference type="SUPFAM" id="SSF82895">
    <property type="entry name" value="TSP-1 type 1 repeat"/>
    <property type="match status" value="4"/>
</dbReference>
<evidence type="ECO:0008006" key="19">
    <source>
        <dbReference type="Google" id="ProtNLM"/>
    </source>
</evidence>
<keyword evidence="9 12" id="KW-1015">Disulfide bond</keyword>
<dbReference type="InterPro" id="IPR002172">
    <property type="entry name" value="LDrepeatLR_classA_rpt"/>
</dbReference>
<evidence type="ECO:0000256" key="4">
    <source>
        <dbReference type="ARBA" id="ARBA00022729"/>
    </source>
</evidence>
<evidence type="ECO:0000256" key="12">
    <source>
        <dbReference type="PROSITE-ProRule" id="PRU00124"/>
    </source>
</evidence>
<gene>
    <name evidence="17" type="ORF">ZHD862_LOCUS10148</name>
</gene>
<dbReference type="Gene3D" id="2.10.25.10">
    <property type="entry name" value="Laminin"/>
    <property type="match status" value="4"/>
</dbReference>
<evidence type="ECO:0000256" key="6">
    <source>
        <dbReference type="ARBA" id="ARBA00022837"/>
    </source>
</evidence>
<dbReference type="Pfam" id="PF00090">
    <property type="entry name" value="TSP_1"/>
    <property type="match status" value="4"/>
</dbReference>
<dbReference type="PROSITE" id="PS51233">
    <property type="entry name" value="VWFD"/>
    <property type="match status" value="3"/>
</dbReference>
<dbReference type="InterPro" id="IPR036383">
    <property type="entry name" value="TSP1_rpt_sf"/>
</dbReference>
<feature type="disulfide bond" evidence="12">
    <location>
        <begin position="1481"/>
        <end position="1496"/>
    </location>
</feature>
<dbReference type="SMART" id="SM00216">
    <property type="entry name" value="VWD"/>
    <property type="match status" value="3"/>
</dbReference>
<dbReference type="InterPro" id="IPR036084">
    <property type="entry name" value="Ser_inhib-like_sf"/>
</dbReference>
<keyword evidence="6" id="KW-0106">Calcium</keyword>
<feature type="domain" description="CTCK" evidence="15">
    <location>
        <begin position="3771"/>
        <end position="3833"/>
    </location>
</feature>
<dbReference type="InterPro" id="IPR050780">
    <property type="entry name" value="Mucin_vWF_Thrombospondin_sf"/>
</dbReference>
<dbReference type="Pfam" id="PF00094">
    <property type="entry name" value="VWD"/>
    <property type="match status" value="3"/>
</dbReference>
<evidence type="ECO:0000256" key="7">
    <source>
        <dbReference type="ARBA" id="ARBA00022989"/>
    </source>
</evidence>
<proteinExistence type="predicted"/>
<dbReference type="Pfam" id="PF23244">
    <property type="entry name" value="VWF"/>
    <property type="match status" value="1"/>
</dbReference>
<organism evidence="17 18">
    <name type="scientific">Rotaria sordida</name>
    <dbReference type="NCBI Taxonomy" id="392033"/>
    <lineage>
        <taxon>Eukaryota</taxon>
        <taxon>Metazoa</taxon>
        <taxon>Spiralia</taxon>
        <taxon>Gnathifera</taxon>
        <taxon>Rotifera</taxon>
        <taxon>Eurotatoria</taxon>
        <taxon>Bdelloidea</taxon>
        <taxon>Philodinida</taxon>
        <taxon>Philodinidae</taxon>
        <taxon>Rotaria</taxon>
    </lineage>
</organism>
<dbReference type="InterPro" id="IPR023415">
    <property type="entry name" value="LDLR_class-A_CS"/>
</dbReference>
<dbReference type="SMART" id="SM00209">
    <property type="entry name" value="TSP1"/>
    <property type="match status" value="5"/>
</dbReference>
<keyword evidence="5" id="KW-0677">Repeat</keyword>
<keyword evidence="7 14" id="KW-1133">Transmembrane helix</keyword>
<comment type="caution">
    <text evidence="11">Lacks conserved residue(s) required for the propagation of feature annotation.</text>
</comment>
<dbReference type="Pfam" id="PF08742">
    <property type="entry name" value="C8"/>
    <property type="match status" value="3"/>
</dbReference>
<dbReference type="InterPro" id="IPR014853">
    <property type="entry name" value="VWF/SSPO/ZAN-like_Cys-rich_dom"/>
</dbReference>
<comment type="caution">
    <text evidence="17">The sequence shown here is derived from an EMBL/GenBank/DDBJ whole genome shotgun (WGS) entry which is preliminary data.</text>
</comment>
<evidence type="ECO:0000256" key="8">
    <source>
        <dbReference type="ARBA" id="ARBA00023136"/>
    </source>
</evidence>
<dbReference type="Pfam" id="PF00057">
    <property type="entry name" value="Ldl_recept_a"/>
    <property type="match status" value="3"/>
</dbReference>
<dbReference type="PROSITE" id="PS50092">
    <property type="entry name" value="TSP1"/>
    <property type="match status" value="5"/>
</dbReference>
<feature type="region of interest" description="Disordered" evidence="13">
    <location>
        <begin position="2765"/>
        <end position="2787"/>
    </location>
</feature>
<feature type="disulfide bond" evidence="12">
    <location>
        <begin position="1384"/>
        <end position="1402"/>
    </location>
</feature>
<feature type="disulfide bond" evidence="12">
    <location>
        <begin position="1520"/>
        <end position="1535"/>
    </location>
</feature>
<dbReference type="Gene3D" id="2.20.100.10">
    <property type="entry name" value="Thrombospondin type-1 (TSP1) repeat"/>
    <property type="match status" value="4"/>
</dbReference>
<evidence type="ECO:0000256" key="9">
    <source>
        <dbReference type="ARBA" id="ARBA00023157"/>
    </source>
</evidence>
<dbReference type="PROSITE" id="PS01209">
    <property type="entry name" value="LDLRA_1"/>
    <property type="match status" value="3"/>
</dbReference>
<comment type="subcellular location">
    <subcellularLocation>
        <location evidence="1">Membrane</location>
        <topology evidence="1">Single-pass membrane protein</topology>
    </subcellularLocation>
</comment>
<dbReference type="PRINTS" id="PR00261">
    <property type="entry name" value="LDLRECEPTOR"/>
</dbReference>
<dbReference type="FunFam" id="4.10.400.10:FF:000002">
    <property type="entry name" value="Low-density lipoprotein receptor-related protein 1"/>
    <property type="match status" value="1"/>
</dbReference>
<feature type="disulfide bond" evidence="12">
    <location>
        <begin position="1546"/>
        <end position="1564"/>
    </location>
</feature>
<feature type="domain" description="VWFD" evidence="16">
    <location>
        <begin position="482"/>
        <end position="647"/>
    </location>
</feature>
<dbReference type="EMBL" id="CAJNOT010000359">
    <property type="protein sequence ID" value="CAF0953660.1"/>
    <property type="molecule type" value="Genomic_DNA"/>
</dbReference>
<evidence type="ECO:0000256" key="13">
    <source>
        <dbReference type="SAM" id="MobiDB-lite"/>
    </source>
</evidence>
<dbReference type="SMART" id="SM00041">
    <property type="entry name" value="CT"/>
    <property type="match status" value="1"/>
</dbReference>
<protein>
    <recommendedName>
        <fullName evidence="19">SCO-spondin</fullName>
    </recommendedName>
</protein>
<keyword evidence="10" id="KW-0325">Glycoprotein</keyword>
<dbReference type="InterPro" id="IPR036055">
    <property type="entry name" value="LDL_receptor-like_sf"/>
</dbReference>
<evidence type="ECO:0000259" key="16">
    <source>
        <dbReference type="PROSITE" id="PS51233"/>
    </source>
</evidence>
<evidence type="ECO:0000256" key="10">
    <source>
        <dbReference type="ARBA" id="ARBA00023180"/>
    </source>
</evidence>
<dbReference type="SUPFAM" id="SSF57424">
    <property type="entry name" value="LDL receptor-like module"/>
    <property type="match status" value="4"/>
</dbReference>
<evidence type="ECO:0000259" key="15">
    <source>
        <dbReference type="PROSITE" id="PS01225"/>
    </source>
</evidence>
<dbReference type="InterPro" id="IPR006207">
    <property type="entry name" value="Cys_knot_C"/>
</dbReference>
<dbReference type="Proteomes" id="UP000663864">
    <property type="component" value="Unassembled WGS sequence"/>
</dbReference>
<feature type="domain" description="VWFD" evidence="16">
    <location>
        <begin position="950"/>
        <end position="1119"/>
    </location>
</feature>
<dbReference type="CDD" id="cd00112">
    <property type="entry name" value="LDLa"/>
    <property type="match status" value="6"/>
</dbReference>
<dbReference type="PROSITE" id="PS50068">
    <property type="entry name" value="LDLRA_2"/>
    <property type="match status" value="6"/>
</dbReference>
<evidence type="ECO:0000256" key="14">
    <source>
        <dbReference type="SAM" id="Phobius"/>
    </source>
</evidence>
<evidence type="ECO:0000313" key="17">
    <source>
        <dbReference type="EMBL" id="CAF0953660.1"/>
    </source>
</evidence>